<dbReference type="GO" id="GO:0009307">
    <property type="term" value="P:DNA restriction-modification system"/>
    <property type="evidence" value="ECO:0007669"/>
    <property type="project" value="InterPro"/>
</dbReference>
<dbReference type="Pfam" id="PF04471">
    <property type="entry name" value="Mrr_cat"/>
    <property type="match status" value="1"/>
</dbReference>
<dbReference type="EMBL" id="PVTP01000011">
    <property type="protein sequence ID" value="PRY75787.1"/>
    <property type="molecule type" value="Genomic_DNA"/>
</dbReference>
<protein>
    <submittedName>
        <fullName evidence="2">Restriction endonuclease</fullName>
    </submittedName>
</protein>
<reference evidence="2 3" key="1">
    <citation type="submission" date="2018-03" db="EMBL/GenBank/DDBJ databases">
        <title>Genomic Encyclopedia of Archaeal and Bacterial Type Strains, Phase II (KMG-II): from individual species to whole genera.</title>
        <authorList>
            <person name="Goeker M."/>
        </authorList>
    </citation>
    <scope>NUCLEOTIDE SEQUENCE [LARGE SCALE GENOMIC DNA]</scope>
    <source>
        <strain evidence="2 3">DSM 101533</strain>
    </source>
</reference>
<dbReference type="InterPro" id="IPR011856">
    <property type="entry name" value="tRNA_endonuc-like_dom_sf"/>
</dbReference>
<evidence type="ECO:0000313" key="2">
    <source>
        <dbReference type="EMBL" id="PRY75787.1"/>
    </source>
</evidence>
<evidence type="ECO:0000259" key="1">
    <source>
        <dbReference type="Pfam" id="PF04471"/>
    </source>
</evidence>
<dbReference type="SUPFAM" id="SSF52980">
    <property type="entry name" value="Restriction endonuclease-like"/>
    <property type="match status" value="1"/>
</dbReference>
<feature type="domain" description="Restriction endonuclease type IV Mrr" evidence="1">
    <location>
        <begin position="5"/>
        <end position="79"/>
    </location>
</feature>
<dbReference type="GO" id="GO:0004519">
    <property type="term" value="F:endonuclease activity"/>
    <property type="evidence" value="ECO:0007669"/>
    <property type="project" value="UniProtKB-KW"/>
</dbReference>
<gene>
    <name evidence="2" type="ORF">CLV80_111140</name>
</gene>
<dbReference type="Proteomes" id="UP000238007">
    <property type="component" value="Unassembled WGS sequence"/>
</dbReference>
<organism evidence="2 3">
    <name type="scientific">Yoonia maritima</name>
    <dbReference type="NCBI Taxonomy" id="1435347"/>
    <lineage>
        <taxon>Bacteria</taxon>
        <taxon>Pseudomonadati</taxon>
        <taxon>Pseudomonadota</taxon>
        <taxon>Alphaproteobacteria</taxon>
        <taxon>Rhodobacterales</taxon>
        <taxon>Paracoccaceae</taxon>
        <taxon>Yoonia</taxon>
    </lineage>
</organism>
<accession>A0A2T0VVR2</accession>
<keyword evidence="2" id="KW-0255">Endonuclease</keyword>
<dbReference type="Gene3D" id="3.40.1350.10">
    <property type="match status" value="1"/>
</dbReference>
<sequence>MRTTHDIDVVVRSKHVGFEILWLVECKHWKTPVSKLHVLGLREVVADIGADRGIVLSESGFQSGAVEAANLTNVQVTSIAALSLEAENDTSAMQLRELFDRIESCKDSYWELDKEHRIEAGLRPEVGGHGYSSIFVMDFCRELLSRAFRGLFPIEMGMSGILIDPAMSNTFSSSQEVLAIAEPLIQELERKLEATHNSPGSP</sequence>
<proteinExistence type="predicted"/>
<evidence type="ECO:0000313" key="3">
    <source>
        <dbReference type="Proteomes" id="UP000238007"/>
    </source>
</evidence>
<dbReference type="InterPro" id="IPR007560">
    <property type="entry name" value="Restrct_endonuc_IV_Mrr"/>
</dbReference>
<dbReference type="InterPro" id="IPR011335">
    <property type="entry name" value="Restrct_endonuc-II-like"/>
</dbReference>
<keyword evidence="3" id="KW-1185">Reference proteome</keyword>
<keyword evidence="2" id="KW-0540">Nuclease</keyword>
<comment type="caution">
    <text evidence="2">The sequence shown here is derived from an EMBL/GenBank/DDBJ whole genome shotgun (WGS) entry which is preliminary data.</text>
</comment>
<dbReference type="AlphaFoldDB" id="A0A2T0VVR2"/>
<keyword evidence="2" id="KW-0378">Hydrolase</keyword>
<name>A0A2T0VVR2_9RHOB</name>
<dbReference type="GO" id="GO:0003677">
    <property type="term" value="F:DNA binding"/>
    <property type="evidence" value="ECO:0007669"/>
    <property type="project" value="InterPro"/>
</dbReference>